<keyword evidence="2" id="KW-1185">Reference proteome</keyword>
<organism evidence="1 2">
    <name type="scientific">Furfurilactobacillus curtus</name>
    <dbReference type="NCBI Taxonomy" id="1746200"/>
    <lineage>
        <taxon>Bacteria</taxon>
        <taxon>Bacillati</taxon>
        <taxon>Bacillota</taxon>
        <taxon>Bacilli</taxon>
        <taxon>Lactobacillales</taxon>
        <taxon>Lactobacillaceae</taxon>
        <taxon>Furfurilactobacillus</taxon>
    </lineage>
</organism>
<dbReference type="Proteomes" id="UP001628078">
    <property type="component" value="Unassembled WGS sequence"/>
</dbReference>
<reference evidence="1 2" key="1">
    <citation type="submission" date="2022-03" db="EMBL/GenBank/DDBJ databases">
        <title>Draft genome sequence of Furfurilactobacillus curtus JCM 31185.</title>
        <authorList>
            <person name="Suzuki S."/>
            <person name="Endo A."/>
            <person name="Kajikawa A."/>
        </authorList>
    </citation>
    <scope>NUCLEOTIDE SEQUENCE [LARGE SCALE GENOMIC DNA]</scope>
    <source>
        <strain evidence="1 2">JCM 31185</strain>
    </source>
</reference>
<accession>A0ABQ5JLU6</accession>
<protein>
    <submittedName>
        <fullName evidence="1">Uncharacterized protein</fullName>
    </submittedName>
</protein>
<name>A0ABQ5JLU6_9LACO</name>
<evidence type="ECO:0000313" key="2">
    <source>
        <dbReference type="Proteomes" id="UP001628078"/>
    </source>
</evidence>
<comment type="caution">
    <text evidence="1">The sequence shown here is derived from an EMBL/GenBank/DDBJ whole genome shotgun (WGS) entry which is preliminary data.</text>
</comment>
<proteinExistence type="predicted"/>
<dbReference type="EMBL" id="BQXO01000002">
    <property type="protein sequence ID" value="GKT05463.1"/>
    <property type="molecule type" value="Genomic_DNA"/>
</dbReference>
<sequence>MDFSPYLAFHSQSNAKNTDLVIHSALPVNEHFKISALDVIPGAPEVQPGQTNCLNEP</sequence>
<gene>
    <name evidence="1" type="ORF">JCM31185_07520</name>
</gene>
<evidence type="ECO:0000313" key="1">
    <source>
        <dbReference type="EMBL" id="GKT05463.1"/>
    </source>
</evidence>
<dbReference type="RefSeq" id="WP_407882726.1">
    <property type="nucleotide sequence ID" value="NZ_BQXO01000002.1"/>
</dbReference>